<keyword evidence="2 5" id="KW-0418">Kinase</keyword>
<accession>A0A3B0WLR0</accession>
<dbReference type="InterPro" id="IPR017508">
    <property type="entry name" value="HipA_N1"/>
</dbReference>
<dbReference type="NCBIfam" id="TIGR03071">
    <property type="entry name" value="couple_hipA"/>
    <property type="match status" value="1"/>
</dbReference>
<evidence type="ECO:0000256" key="1">
    <source>
        <dbReference type="ARBA" id="ARBA00022679"/>
    </source>
</evidence>
<gene>
    <name evidence="5" type="ORF">MNBD_GAMMA07-1794</name>
</gene>
<proteinExistence type="predicted"/>
<evidence type="ECO:0000313" key="5">
    <source>
        <dbReference type="EMBL" id="VAW56815.1"/>
    </source>
</evidence>
<name>A0A3B0WLR0_9ZZZZ</name>
<dbReference type="AlphaFoldDB" id="A0A3B0WLR0"/>
<protein>
    <submittedName>
        <fullName evidence="5">Toxin HigB / Protein kinase domain of HipA</fullName>
    </submittedName>
</protein>
<dbReference type="PANTHER" id="PTHR37419:SF1">
    <property type="entry name" value="SERINE_THREONINE-PROTEIN KINASE TOXIN HIPA"/>
    <property type="match status" value="1"/>
</dbReference>
<keyword evidence="1" id="KW-0808">Transferase</keyword>
<dbReference type="GO" id="GO:0005829">
    <property type="term" value="C:cytosol"/>
    <property type="evidence" value="ECO:0007669"/>
    <property type="project" value="TreeGrafter"/>
</dbReference>
<organism evidence="5">
    <name type="scientific">hydrothermal vent metagenome</name>
    <dbReference type="NCBI Taxonomy" id="652676"/>
    <lineage>
        <taxon>unclassified sequences</taxon>
        <taxon>metagenomes</taxon>
        <taxon>ecological metagenomes</taxon>
    </lineage>
</organism>
<dbReference type="PANTHER" id="PTHR37419">
    <property type="entry name" value="SERINE/THREONINE-PROTEIN KINASE TOXIN HIPA"/>
    <property type="match status" value="1"/>
</dbReference>
<dbReference type="Pfam" id="PF13657">
    <property type="entry name" value="Couple_hipA"/>
    <property type="match status" value="1"/>
</dbReference>
<evidence type="ECO:0000256" key="2">
    <source>
        <dbReference type="ARBA" id="ARBA00022777"/>
    </source>
</evidence>
<feature type="domain" description="HipA-like C-terminal" evidence="3">
    <location>
        <begin position="150"/>
        <end position="219"/>
    </location>
</feature>
<reference evidence="5" key="1">
    <citation type="submission" date="2018-06" db="EMBL/GenBank/DDBJ databases">
        <authorList>
            <person name="Zhirakovskaya E."/>
        </authorList>
    </citation>
    <scope>NUCLEOTIDE SEQUENCE</scope>
</reference>
<dbReference type="InterPro" id="IPR012893">
    <property type="entry name" value="HipA-like_C"/>
</dbReference>
<evidence type="ECO:0000259" key="3">
    <source>
        <dbReference type="Pfam" id="PF07804"/>
    </source>
</evidence>
<dbReference type="InterPro" id="IPR052028">
    <property type="entry name" value="HipA_Ser/Thr_kinase"/>
</dbReference>
<dbReference type="Pfam" id="PF07804">
    <property type="entry name" value="HipA_C"/>
    <property type="match status" value="1"/>
</dbReference>
<dbReference type="GO" id="GO:0004674">
    <property type="term" value="F:protein serine/threonine kinase activity"/>
    <property type="evidence" value="ECO:0007669"/>
    <property type="project" value="TreeGrafter"/>
</dbReference>
<evidence type="ECO:0000259" key="4">
    <source>
        <dbReference type="Pfam" id="PF13657"/>
    </source>
</evidence>
<feature type="domain" description="HipA N-terminal subdomain 1" evidence="4">
    <location>
        <begin position="6"/>
        <end position="108"/>
    </location>
</feature>
<feature type="non-terminal residue" evidence="5">
    <location>
        <position position="223"/>
    </location>
</feature>
<dbReference type="EMBL" id="UOFF01000283">
    <property type="protein sequence ID" value="VAW56815.1"/>
    <property type="molecule type" value="Genomic_DNA"/>
</dbReference>
<sequence>MYDDTLNVWTNGHHVGYLWRNERKEIGFQYAEEWLENTVRFPISKTLPLKTEAYEPGAENHIAHHYFANLLPEANSRIRICREKKISVDNDFELLRAIGGECAGALSILCDEPHEVKPHYRQLSDTDLTELLVKRNPSAVVEANDNPPRLSLAGAQDKTPVKYQDGIFYIPLDNAISTHILKYQLRDIKHVPANETITMWTADELKLDICEIDYYTHGDESFT</sequence>